<name>A0A9D4JBE0_DREPO</name>
<accession>A0A9D4JBE0</accession>
<comment type="caution">
    <text evidence="1">The sequence shown here is derived from an EMBL/GenBank/DDBJ whole genome shotgun (WGS) entry which is preliminary data.</text>
</comment>
<sequence>MMRSDMVWMTFNRMKFSRRKPTRCSRRLYGTEMILLVCGIERRYREAFDCMKRSSRNQCHVKGALWK</sequence>
<proteinExistence type="predicted"/>
<reference evidence="1" key="2">
    <citation type="submission" date="2020-11" db="EMBL/GenBank/DDBJ databases">
        <authorList>
            <person name="McCartney M.A."/>
            <person name="Auch B."/>
            <person name="Kono T."/>
            <person name="Mallez S."/>
            <person name="Becker A."/>
            <person name="Gohl D.M."/>
            <person name="Silverstein K.A.T."/>
            <person name="Koren S."/>
            <person name="Bechman K.B."/>
            <person name="Herman A."/>
            <person name="Abrahante J.E."/>
            <person name="Garbe J."/>
        </authorList>
    </citation>
    <scope>NUCLEOTIDE SEQUENCE</scope>
    <source>
        <strain evidence="1">Duluth1</strain>
        <tissue evidence="1">Whole animal</tissue>
    </source>
</reference>
<organism evidence="1 2">
    <name type="scientific">Dreissena polymorpha</name>
    <name type="common">Zebra mussel</name>
    <name type="synonym">Mytilus polymorpha</name>
    <dbReference type="NCBI Taxonomy" id="45954"/>
    <lineage>
        <taxon>Eukaryota</taxon>
        <taxon>Metazoa</taxon>
        <taxon>Spiralia</taxon>
        <taxon>Lophotrochozoa</taxon>
        <taxon>Mollusca</taxon>
        <taxon>Bivalvia</taxon>
        <taxon>Autobranchia</taxon>
        <taxon>Heteroconchia</taxon>
        <taxon>Euheterodonta</taxon>
        <taxon>Imparidentia</taxon>
        <taxon>Neoheterodontei</taxon>
        <taxon>Myida</taxon>
        <taxon>Dreissenoidea</taxon>
        <taxon>Dreissenidae</taxon>
        <taxon>Dreissena</taxon>
    </lineage>
</organism>
<gene>
    <name evidence="1" type="ORF">DPMN_155464</name>
</gene>
<evidence type="ECO:0000313" key="2">
    <source>
        <dbReference type="Proteomes" id="UP000828390"/>
    </source>
</evidence>
<keyword evidence="2" id="KW-1185">Reference proteome</keyword>
<evidence type="ECO:0000313" key="1">
    <source>
        <dbReference type="EMBL" id="KAH3801802.1"/>
    </source>
</evidence>
<reference evidence="1" key="1">
    <citation type="journal article" date="2019" name="bioRxiv">
        <title>The Genome of the Zebra Mussel, Dreissena polymorpha: A Resource for Invasive Species Research.</title>
        <authorList>
            <person name="McCartney M.A."/>
            <person name="Auch B."/>
            <person name="Kono T."/>
            <person name="Mallez S."/>
            <person name="Zhang Y."/>
            <person name="Obille A."/>
            <person name="Becker A."/>
            <person name="Abrahante J.E."/>
            <person name="Garbe J."/>
            <person name="Badalamenti J.P."/>
            <person name="Herman A."/>
            <person name="Mangelson H."/>
            <person name="Liachko I."/>
            <person name="Sullivan S."/>
            <person name="Sone E.D."/>
            <person name="Koren S."/>
            <person name="Silverstein K.A.T."/>
            <person name="Beckman K.B."/>
            <person name="Gohl D.M."/>
        </authorList>
    </citation>
    <scope>NUCLEOTIDE SEQUENCE</scope>
    <source>
        <strain evidence="1">Duluth1</strain>
        <tissue evidence="1">Whole animal</tissue>
    </source>
</reference>
<dbReference type="EMBL" id="JAIWYP010000007">
    <property type="protein sequence ID" value="KAH3801802.1"/>
    <property type="molecule type" value="Genomic_DNA"/>
</dbReference>
<protein>
    <submittedName>
        <fullName evidence="1">Uncharacterized protein</fullName>
    </submittedName>
</protein>
<dbReference type="Proteomes" id="UP000828390">
    <property type="component" value="Unassembled WGS sequence"/>
</dbReference>
<dbReference type="AlphaFoldDB" id="A0A9D4JBE0"/>